<comment type="similarity">
    <text evidence="1 3">Belongs to the CpcT/CpeT biliprotein lyase family.</text>
</comment>
<dbReference type="OrthoDB" id="509174at2"/>
<dbReference type="Proteomes" id="UP000010473">
    <property type="component" value="Chromosome"/>
</dbReference>
<accession>K9XP79</accession>
<organism evidence="4 5">
    <name type="scientific">Stanieria cyanosphaera (strain ATCC 29371 / PCC 7437)</name>
    <dbReference type="NCBI Taxonomy" id="111780"/>
    <lineage>
        <taxon>Bacteria</taxon>
        <taxon>Bacillati</taxon>
        <taxon>Cyanobacteriota</taxon>
        <taxon>Cyanophyceae</taxon>
        <taxon>Pleurocapsales</taxon>
        <taxon>Dermocarpellaceae</taxon>
        <taxon>Stanieria</taxon>
    </lineage>
</organism>
<evidence type="ECO:0000313" key="4">
    <source>
        <dbReference type="EMBL" id="AFZ33894.1"/>
    </source>
</evidence>
<dbReference type="InterPro" id="IPR038672">
    <property type="entry name" value="CpcT/CpeT_sf"/>
</dbReference>
<evidence type="ECO:0000256" key="1">
    <source>
        <dbReference type="ARBA" id="ARBA00008206"/>
    </source>
</evidence>
<dbReference type="Gene3D" id="2.40.128.590">
    <property type="entry name" value="CpcT/CpeT domain"/>
    <property type="match status" value="1"/>
</dbReference>
<dbReference type="HAMAP" id="MF_01460">
    <property type="entry name" value="Chrphore_lyase_CpxT"/>
    <property type="match status" value="1"/>
</dbReference>
<dbReference type="AlphaFoldDB" id="K9XP79"/>
<name>K9XP79_STAC7</name>
<dbReference type="InterPro" id="IPR010404">
    <property type="entry name" value="CpcT/CpeT"/>
</dbReference>
<dbReference type="GO" id="GO:0016829">
    <property type="term" value="F:lyase activity"/>
    <property type="evidence" value="ECO:0007669"/>
    <property type="project" value="UniProtKB-KW"/>
</dbReference>
<dbReference type="PANTHER" id="PTHR35137:SF1">
    <property type="entry name" value="CHROMOPHORE LYASE CRL, CHLOROPLASTIC"/>
    <property type="match status" value="1"/>
</dbReference>
<evidence type="ECO:0000313" key="5">
    <source>
        <dbReference type="Proteomes" id="UP000010473"/>
    </source>
</evidence>
<dbReference type="PANTHER" id="PTHR35137">
    <property type="entry name" value="CHROMOPHORE LYASE CRL, CHLOROPLASTIC"/>
    <property type="match status" value="1"/>
</dbReference>
<dbReference type="EC" id="4.-.-.-" evidence="3"/>
<sequence>MTFSAQLIALGQYLAGEFDNHPQALAQPAWYVHLRLWIRPVPLFTEDSITLFAEQASVVNLNQPYRPRLLRLRENEASPQQLRVEYYMFKDIESVKDAGTNPQLLQQITLEQIEFLPNCTLNVEFQHNSANKYHFKTSPQSDCPCSFNYQGKNFQVFLGFEVTPETLLTYDKGIDPQTGKGIWGALLGAYQFTKIQDFADELLI</sequence>
<dbReference type="EMBL" id="CP003653">
    <property type="protein sequence ID" value="AFZ33894.1"/>
    <property type="molecule type" value="Genomic_DNA"/>
</dbReference>
<dbReference type="STRING" id="111780.Sta7437_0279"/>
<keyword evidence="2 3" id="KW-0456">Lyase</keyword>
<dbReference type="Pfam" id="PF06206">
    <property type="entry name" value="CpeT"/>
    <property type="match status" value="1"/>
</dbReference>
<dbReference type="KEGG" id="scs:Sta7437_0279"/>
<dbReference type="eggNOG" id="ENOG502ZC00">
    <property type="taxonomic scope" value="Bacteria"/>
</dbReference>
<evidence type="ECO:0000256" key="2">
    <source>
        <dbReference type="ARBA" id="ARBA00023239"/>
    </source>
</evidence>
<evidence type="ECO:0000256" key="3">
    <source>
        <dbReference type="HAMAP-Rule" id="MF_01460"/>
    </source>
</evidence>
<proteinExistence type="inferred from homology"/>
<dbReference type="HOGENOM" id="CLU_092589_0_0_3"/>
<dbReference type="PATRIC" id="fig|111780.3.peg.288"/>
<gene>
    <name evidence="3" type="primary">cpcT</name>
    <name evidence="4" type="ordered locus">Sta7437_0279</name>
</gene>
<comment type="function">
    <text evidence="3">Covalently attaches a chromophore to Cys residue(s) of phycobiliproteins.</text>
</comment>
<dbReference type="GO" id="GO:0017006">
    <property type="term" value="P:protein-tetrapyrrole linkage"/>
    <property type="evidence" value="ECO:0007669"/>
    <property type="project" value="UniProtKB-UniRule"/>
</dbReference>
<protein>
    <recommendedName>
        <fullName evidence="3">Chromophore lyase CpcT/CpeT</fullName>
        <ecNumber evidence="3">4.-.-.-</ecNumber>
    </recommendedName>
</protein>
<dbReference type="RefSeq" id="WP_015191567.1">
    <property type="nucleotide sequence ID" value="NC_019748.1"/>
</dbReference>
<dbReference type="CDD" id="cd16338">
    <property type="entry name" value="CpcT"/>
    <property type="match status" value="1"/>
</dbReference>
<reference evidence="5" key="1">
    <citation type="journal article" date="2013" name="Proc. Natl. Acad. Sci. U.S.A.">
        <title>Improving the coverage of the cyanobacterial phylum using diversity-driven genome sequencing.</title>
        <authorList>
            <person name="Shih P.M."/>
            <person name="Wu D."/>
            <person name="Latifi A."/>
            <person name="Axen S.D."/>
            <person name="Fewer D.P."/>
            <person name="Talla E."/>
            <person name="Calteau A."/>
            <person name="Cai F."/>
            <person name="Tandeau de Marsac N."/>
            <person name="Rippka R."/>
            <person name="Herdman M."/>
            <person name="Sivonen K."/>
            <person name="Coursin T."/>
            <person name="Laurent T."/>
            <person name="Goodwin L."/>
            <person name="Nolan M."/>
            <person name="Davenport K.W."/>
            <person name="Han C.S."/>
            <person name="Rubin E.M."/>
            <person name="Eisen J.A."/>
            <person name="Woyke T."/>
            <person name="Gugger M."/>
            <person name="Kerfeld C.A."/>
        </authorList>
    </citation>
    <scope>NUCLEOTIDE SEQUENCE [LARGE SCALE GENOMIC DNA]</scope>
    <source>
        <strain evidence="5">ATCC 29371 / PCC 7437</strain>
    </source>
</reference>
<keyword evidence="5" id="KW-1185">Reference proteome</keyword>